<accession>A0A927MK29</accession>
<dbReference type="SUPFAM" id="SSF51971">
    <property type="entry name" value="Nucleotide-binding domain"/>
    <property type="match status" value="1"/>
</dbReference>
<dbReference type="EMBL" id="JADBEB010000001">
    <property type="protein sequence ID" value="MBE1492610.1"/>
    <property type="molecule type" value="Genomic_DNA"/>
</dbReference>
<dbReference type="Proteomes" id="UP000649753">
    <property type="component" value="Unassembled WGS sequence"/>
</dbReference>
<dbReference type="InterPro" id="IPR036188">
    <property type="entry name" value="FAD/NAD-bd_sf"/>
</dbReference>
<evidence type="ECO:0000313" key="3">
    <source>
        <dbReference type="Proteomes" id="UP000649753"/>
    </source>
</evidence>
<dbReference type="PANTHER" id="PTHR40254">
    <property type="entry name" value="BLR0577 PROTEIN"/>
    <property type="match status" value="1"/>
</dbReference>
<organism evidence="2 3">
    <name type="scientific">Plantactinospora soyae</name>
    <dbReference type="NCBI Taxonomy" id="1544732"/>
    <lineage>
        <taxon>Bacteria</taxon>
        <taxon>Bacillati</taxon>
        <taxon>Actinomycetota</taxon>
        <taxon>Actinomycetes</taxon>
        <taxon>Micromonosporales</taxon>
        <taxon>Micromonosporaceae</taxon>
        <taxon>Plantactinospora</taxon>
    </lineage>
</organism>
<reference evidence="2" key="1">
    <citation type="submission" date="2020-10" db="EMBL/GenBank/DDBJ databases">
        <title>Sequencing the genomes of 1000 actinobacteria strains.</title>
        <authorList>
            <person name="Klenk H.-P."/>
        </authorList>
    </citation>
    <scope>NUCLEOTIDE SEQUENCE</scope>
    <source>
        <strain evidence="2">DSM 46832</strain>
    </source>
</reference>
<dbReference type="PANTHER" id="PTHR40254:SF1">
    <property type="entry name" value="BLR0577 PROTEIN"/>
    <property type="match status" value="1"/>
</dbReference>
<gene>
    <name evidence="2" type="ORF">H4W31_008248</name>
</gene>
<dbReference type="AlphaFoldDB" id="A0A927MK29"/>
<dbReference type="Gene3D" id="3.50.50.60">
    <property type="entry name" value="FAD/NAD(P)-binding domain"/>
    <property type="match status" value="1"/>
</dbReference>
<name>A0A927MK29_9ACTN</name>
<dbReference type="InterPro" id="IPR052189">
    <property type="entry name" value="L-asp_N-monooxygenase_NS-form"/>
</dbReference>
<dbReference type="RefSeq" id="WP_192771487.1">
    <property type="nucleotide sequence ID" value="NZ_JADBEB010000001.1"/>
</dbReference>
<protein>
    <submittedName>
        <fullName evidence="2">NAD(P)/FAD-binding protein YdhS</fullName>
    </submittedName>
</protein>
<dbReference type="InterPro" id="IPR038732">
    <property type="entry name" value="HpyO/CreE_NAD-binding"/>
</dbReference>
<comment type="caution">
    <text evidence="2">The sequence shown here is derived from an EMBL/GenBank/DDBJ whole genome shotgun (WGS) entry which is preliminary data.</text>
</comment>
<dbReference type="PRINTS" id="PR00368">
    <property type="entry name" value="FADPNR"/>
</dbReference>
<feature type="domain" description="FAD-dependent urate hydroxylase HpyO/Asp monooxygenase CreE-like FAD/NAD(P)-binding" evidence="1">
    <location>
        <begin position="8"/>
        <end position="175"/>
    </location>
</feature>
<evidence type="ECO:0000313" key="2">
    <source>
        <dbReference type="EMBL" id="MBE1492610.1"/>
    </source>
</evidence>
<dbReference type="SUPFAM" id="SSF51905">
    <property type="entry name" value="FAD/NAD(P)-binding domain"/>
    <property type="match status" value="1"/>
</dbReference>
<dbReference type="Pfam" id="PF13454">
    <property type="entry name" value="NAD_binding_9"/>
    <property type="match status" value="1"/>
</dbReference>
<keyword evidence="3" id="KW-1185">Reference proteome</keyword>
<sequence>MRHPRILIIGAGLAGTATAIRLLQFARTPLEIVMLERRSEYRYAGVAYHRDGNPWDHVFNIQAGRMSAFREDVDDFVRWANREADRQHWPAPWADFEFVEHGPAPRRIYHDYLTDRMAEARRAAYPGVDLVEAEGEAVDLGIHADDVEATIRHAAGTDTEHTSTLTADHVVLATGLELKWPAFAVDVLAHDAFIRHPYSTDGVRRLLAVPRPASVVIVGTVLSAYDSAALLLRQGHTGPIHLVSRSGTTPRAYPEHHQHDVVQLPVPARLLEPYQNREEFRARIRAEWETACAAVRDDHPEIDQQVVTERVAKAWEPHLPTIIDRIPTDELRRLLDDFGTQIAALRVGAVRYTTSIVEHALSADHGSVEVVIGKVEQIAPVGSDRLAVTVTAPTTRRVIPADLVVCNVGREADYTQVGSRLWKNLLTRQVVMPHQRTGRGIEVDDRGTPLKPGGEPIIPLSAIGVMREGDEIVRNGRAGAFAFNLAAIKNHSIVVAAHLIERLELRCDGAARRAAAEFCHTLVAGESTRPAFEEAVSLEVRRLAARRRDERVRLDARLEAHLRTTVSFRAIRAGAHGHLIRTAVLQEAVKRLTDISVTPRQLRGQLRISADEDTEVT</sequence>
<evidence type="ECO:0000259" key="1">
    <source>
        <dbReference type="Pfam" id="PF13454"/>
    </source>
</evidence>
<proteinExistence type="predicted"/>